<proteinExistence type="predicted"/>
<reference evidence="2" key="1">
    <citation type="submission" date="2020-04" db="EMBL/GenBank/DDBJ databases">
        <authorList>
            <person name="Chiriac C."/>
            <person name="Salcher M."/>
            <person name="Ghai R."/>
            <person name="Kavagutti S V."/>
        </authorList>
    </citation>
    <scope>NUCLEOTIDE SEQUENCE</scope>
</reference>
<gene>
    <name evidence="2" type="ORF">UFOVP873_20</name>
</gene>
<protein>
    <submittedName>
        <fullName evidence="2">Uncharacterized protein</fullName>
    </submittedName>
</protein>
<evidence type="ECO:0000313" key="2">
    <source>
        <dbReference type="EMBL" id="CAB4167102.1"/>
    </source>
</evidence>
<evidence type="ECO:0000256" key="1">
    <source>
        <dbReference type="SAM" id="MobiDB-lite"/>
    </source>
</evidence>
<accession>A0A6J5P7Q5</accession>
<feature type="region of interest" description="Disordered" evidence="1">
    <location>
        <begin position="1"/>
        <end position="39"/>
    </location>
</feature>
<dbReference type="EMBL" id="LR796800">
    <property type="protein sequence ID" value="CAB4167102.1"/>
    <property type="molecule type" value="Genomic_DNA"/>
</dbReference>
<sequence>MAGKIIRPDDWDEGTLFHAPLHREPDRPTSVQGAKDVKHRRTSQAMLLLIEYRNHDLTDEEAGARSGLIRRSRCYWKRCSDLRSAGYIVPTGATRIGSAGSAQMICAITPEGLAALD</sequence>
<organism evidence="2">
    <name type="scientific">uncultured Caudovirales phage</name>
    <dbReference type="NCBI Taxonomy" id="2100421"/>
    <lineage>
        <taxon>Viruses</taxon>
        <taxon>Duplodnaviria</taxon>
        <taxon>Heunggongvirae</taxon>
        <taxon>Uroviricota</taxon>
        <taxon>Caudoviricetes</taxon>
        <taxon>Peduoviridae</taxon>
        <taxon>Maltschvirus</taxon>
        <taxon>Maltschvirus maltsch</taxon>
    </lineage>
</organism>
<name>A0A6J5P7Q5_9CAUD</name>